<dbReference type="PANTHER" id="PTHR22935">
    <property type="entry name" value="PENICILLIN-BINDING PROTEIN"/>
    <property type="match status" value="1"/>
</dbReference>
<reference evidence="5" key="1">
    <citation type="submission" date="2019-06" db="EMBL/GenBank/DDBJ databases">
        <title>Draft genome sequence of the griseofulvin-producing fungus Xylaria cubensis strain G536.</title>
        <authorList>
            <person name="Mead M.E."/>
            <person name="Raja H.A."/>
            <person name="Steenwyk J.L."/>
            <person name="Knowles S.L."/>
            <person name="Oberlies N.H."/>
            <person name="Rokas A."/>
        </authorList>
    </citation>
    <scope>NUCLEOTIDE SEQUENCE [LARGE SCALE GENOMIC DNA]</scope>
    <source>
        <strain evidence="5">G536</strain>
    </source>
</reference>
<proteinExistence type="predicted"/>
<dbReference type="InterPro" id="IPR051478">
    <property type="entry name" value="Beta-lactamase-like_AB/R"/>
</dbReference>
<comment type="caution">
    <text evidence="4">The sequence shown here is derived from an EMBL/GenBank/DDBJ whole genome shotgun (WGS) entry which is preliminary data.</text>
</comment>
<gene>
    <name evidence="4" type="ORF">FHL15_002082</name>
</gene>
<dbReference type="AlphaFoldDB" id="A0A553I985"/>
<accession>A0A553I985</accession>
<organism evidence="4 5">
    <name type="scientific">Xylaria flabelliformis</name>
    <dbReference type="NCBI Taxonomy" id="2512241"/>
    <lineage>
        <taxon>Eukaryota</taxon>
        <taxon>Fungi</taxon>
        <taxon>Dikarya</taxon>
        <taxon>Ascomycota</taxon>
        <taxon>Pezizomycotina</taxon>
        <taxon>Sordariomycetes</taxon>
        <taxon>Xylariomycetidae</taxon>
        <taxon>Xylariales</taxon>
        <taxon>Xylariaceae</taxon>
        <taxon>Xylaria</taxon>
    </lineage>
</organism>
<dbReference type="InterPro" id="IPR012338">
    <property type="entry name" value="Beta-lactam/transpept-like"/>
</dbReference>
<dbReference type="SUPFAM" id="SSF56601">
    <property type="entry name" value="beta-lactamase/transpeptidase-like"/>
    <property type="match status" value="1"/>
</dbReference>
<dbReference type="STRING" id="2512241.A0A553I985"/>
<feature type="domain" description="Beta-lactamase-like ARB-00930-like C-terminal" evidence="3">
    <location>
        <begin position="453"/>
        <end position="590"/>
    </location>
</feature>
<dbReference type="EMBL" id="VFLP01000008">
    <property type="protein sequence ID" value="TRX96776.1"/>
    <property type="molecule type" value="Genomic_DNA"/>
</dbReference>
<dbReference type="Pfam" id="PF00144">
    <property type="entry name" value="Beta-lactamase"/>
    <property type="match status" value="1"/>
</dbReference>
<keyword evidence="5" id="KW-1185">Reference proteome</keyword>
<feature type="chain" id="PRO_5021963390" evidence="1">
    <location>
        <begin position="26"/>
        <end position="602"/>
    </location>
</feature>
<feature type="domain" description="Beta-lactamase-related" evidence="2">
    <location>
        <begin position="111"/>
        <end position="425"/>
    </location>
</feature>
<dbReference type="PANTHER" id="PTHR22935:SF97">
    <property type="entry name" value="BETA-LACTAMASE-RELATED DOMAIN-CONTAINING PROTEIN"/>
    <property type="match status" value="1"/>
</dbReference>
<evidence type="ECO:0000313" key="4">
    <source>
        <dbReference type="EMBL" id="TRX96776.1"/>
    </source>
</evidence>
<keyword evidence="1" id="KW-0732">Signal</keyword>
<dbReference type="InterPro" id="IPR058664">
    <property type="entry name" value="ARB_00930-like_C"/>
</dbReference>
<name>A0A553I985_9PEZI</name>
<sequence length="602" mass="65001">MRLIHTLHTVFAAATLPLFPYFATAQYSPNCPLQGAVFPAPRNLIKESGAIGTGLSILQNELQNIINNPTVFDNGSTSFQLSLFSKDEQLLSFSYAATSLNNSSLPSGCLNENTIFRIGSVSKLLTVYTLLANVGMDHLKDPVTKWVPELAEFTNQGVNDAVSQVKWDEVTIEALASHGAGLDRDYSLSDYANLINGTIAKQAALPPLAPEDIPTCGTTDFLLPPCSRAEFLQEANALHPVTSTFHTPVYSNMAFQILAYALEGITGKSFADIFQSSIINRLRLSRTSLQPPNSTEEGIIPGDKISSWWSVDLGDSSPSMGGMFSTGADMMKLGQSILSYSILNPAITRQWLRPITHTADLHVAVGMPWEIHRLLQPVSSGSNHTRVVDLYTKNGDLGGYSTLFVLSPEHDFGFTLLIASPTTATESTAPAVALSIIGDAVTSAMVSAFEQAARDEAAYNFAGVYVSVNMSLTISVSDGHPGLKLSNWTMGDKDVLELYTGVPNAQADARLYPMDLESNGKISFRAVYERAREASQTSQPGVVFAQGCLPWGGVAALHYGKIAFDDFVFEVNDKGRATALAPRITRQTLGNQVVTITSLRRT</sequence>
<feature type="signal peptide" evidence="1">
    <location>
        <begin position="1"/>
        <end position="25"/>
    </location>
</feature>
<evidence type="ECO:0000259" key="2">
    <source>
        <dbReference type="Pfam" id="PF00144"/>
    </source>
</evidence>
<evidence type="ECO:0000313" key="5">
    <source>
        <dbReference type="Proteomes" id="UP000319160"/>
    </source>
</evidence>
<dbReference type="InterPro" id="IPR001466">
    <property type="entry name" value="Beta-lactam-related"/>
</dbReference>
<dbReference type="Gene3D" id="3.40.710.10">
    <property type="entry name" value="DD-peptidase/beta-lactamase superfamily"/>
    <property type="match status" value="1"/>
</dbReference>
<dbReference type="Pfam" id="PF26335">
    <property type="entry name" value="ARB_00930_C"/>
    <property type="match status" value="1"/>
</dbReference>
<dbReference type="Proteomes" id="UP000319160">
    <property type="component" value="Unassembled WGS sequence"/>
</dbReference>
<dbReference type="OrthoDB" id="10250282at2759"/>
<evidence type="ECO:0000259" key="3">
    <source>
        <dbReference type="Pfam" id="PF26335"/>
    </source>
</evidence>
<protein>
    <submittedName>
        <fullName evidence="4">Uncharacterized protein</fullName>
    </submittedName>
</protein>
<evidence type="ECO:0000256" key="1">
    <source>
        <dbReference type="SAM" id="SignalP"/>
    </source>
</evidence>